<keyword evidence="1" id="KW-0378">Hydrolase</keyword>
<gene>
    <name evidence="6" type="ORF">SAMN05443639_118105</name>
</gene>
<dbReference type="Pfam" id="PF01339">
    <property type="entry name" value="CheB_methylest"/>
    <property type="match status" value="1"/>
</dbReference>
<comment type="caution">
    <text evidence="4">Lacks conserved residue(s) required for the propagation of feature annotation.</text>
</comment>
<proteinExistence type="predicted"/>
<sequence length="180" mass="18815">MSPLGLLVVGAPREALEQVQATLAVLPARMPVPVALVLHRGRHEVLAGPLGHRCPLPVVEPDDKEALLPGRVYLAPAGYHLLVDGGLACLSREPAEHGERPSINALFESASEAHGPGAAGLLFGGHEDGWAGLSVLREQGGRAAVTPPGDEAEGVERVAPGEVKVWLERLISSTRGKVQP</sequence>
<dbReference type="EC" id="3.1.1.61" evidence="2"/>
<feature type="domain" description="CheB-type methylesterase" evidence="5">
    <location>
        <begin position="1"/>
        <end position="162"/>
    </location>
</feature>
<dbReference type="GO" id="GO:0005737">
    <property type="term" value="C:cytoplasm"/>
    <property type="evidence" value="ECO:0007669"/>
    <property type="project" value="InterPro"/>
</dbReference>
<accession>A0A1I0L3Q2</accession>
<protein>
    <recommendedName>
        <fullName evidence="2">protein-glutamate methylesterase</fullName>
        <ecNumber evidence="2">3.1.1.61</ecNumber>
    </recommendedName>
</protein>
<evidence type="ECO:0000256" key="4">
    <source>
        <dbReference type="PROSITE-ProRule" id="PRU00050"/>
    </source>
</evidence>
<dbReference type="Proteomes" id="UP000199181">
    <property type="component" value="Unassembled WGS sequence"/>
</dbReference>
<dbReference type="PANTHER" id="PTHR42872:SF6">
    <property type="entry name" value="PROTEIN-GLUTAMATE METHYLESTERASE_PROTEIN-GLUTAMINE GLUTAMINASE"/>
    <property type="match status" value="1"/>
</dbReference>
<evidence type="ECO:0000313" key="7">
    <source>
        <dbReference type="Proteomes" id="UP000199181"/>
    </source>
</evidence>
<dbReference type="GO" id="GO:0000156">
    <property type="term" value="F:phosphorelay response regulator activity"/>
    <property type="evidence" value="ECO:0007669"/>
    <property type="project" value="InterPro"/>
</dbReference>
<evidence type="ECO:0000256" key="1">
    <source>
        <dbReference type="ARBA" id="ARBA00022801"/>
    </source>
</evidence>
<dbReference type="SUPFAM" id="SSF52738">
    <property type="entry name" value="Methylesterase CheB, C-terminal domain"/>
    <property type="match status" value="1"/>
</dbReference>
<dbReference type="RefSeq" id="WP_093525097.1">
    <property type="nucleotide sequence ID" value="NZ_FOIJ01000018.1"/>
</dbReference>
<reference evidence="7" key="1">
    <citation type="submission" date="2016-10" db="EMBL/GenBank/DDBJ databases">
        <authorList>
            <person name="Varghese N."/>
            <person name="Submissions S."/>
        </authorList>
    </citation>
    <scope>NUCLEOTIDE SEQUENCE [LARGE SCALE GENOMIC DNA]</scope>
    <source>
        <strain evidence="7">DSM 16858</strain>
    </source>
</reference>
<dbReference type="Gene3D" id="3.40.50.180">
    <property type="entry name" value="Methylesterase CheB, C-terminal domain"/>
    <property type="match status" value="1"/>
</dbReference>
<evidence type="ECO:0000259" key="5">
    <source>
        <dbReference type="PROSITE" id="PS50122"/>
    </source>
</evidence>
<dbReference type="GO" id="GO:0006935">
    <property type="term" value="P:chemotaxis"/>
    <property type="evidence" value="ECO:0007669"/>
    <property type="project" value="InterPro"/>
</dbReference>
<evidence type="ECO:0000256" key="3">
    <source>
        <dbReference type="ARBA" id="ARBA00048267"/>
    </source>
</evidence>
<comment type="catalytic activity">
    <reaction evidence="3">
        <text>[protein]-L-glutamate 5-O-methyl ester + H2O = L-glutamyl-[protein] + methanol + H(+)</text>
        <dbReference type="Rhea" id="RHEA:23236"/>
        <dbReference type="Rhea" id="RHEA-COMP:10208"/>
        <dbReference type="Rhea" id="RHEA-COMP:10311"/>
        <dbReference type="ChEBI" id="CHEBI:15377"/>
        <dbReference type="ChEBI" id="CHEBI:15378"/>
        <dbReference type="ChEBI" id="CHEBI:17790"/>
        <dbReference type="ChEBI" id="CHEBI:29973"/>
        <dbReference type="ChEBI" id="CHEBI:82795"/>
        <dbReference type="EC" id="3.1.1.61"/>
    </reaction>
</comment>
<dbReference type="GO" id="GO:0008984">
    <property type="term" value="F:protein-glutamate methylesterase activity"/>
    <property type="evidence" value="ECO:0007669"/>
    <property type="project" value="UniProtKB-EC"/>
</dbReference>
<dbReference type="EMBL" id="FOIJ01000018">
    <property type="protein sequence ID" value="SEU34084.1"/>
    <property type="molecule type" value="Genomic_DNA"/>
</dbReference>
<dbReference type="InterPro" id="IPR000673">
    <property type="entry name" value="Sig_transdc_resp-reg_Me-estase"/>
</dbReference>
<keyword evidence="7" id="KW-1185">Reference proteome</keyword>
<dbReference type="PANTHER" id="PTHR42872">
    <property type="entry name" value="PROTEIN-GLUTAMATE METHYLESTERASE/PROTEIN-GLUTAMINE GLUTAMINASE"/>
    <property type="match status" value="1"/>
</dbReference>
<evidence type="ECO:0000256" key="2">
    <source>
        <dbReference type="ARBA" id="ARBA00039140"/>
    </source>
</evidence>
<dbReference type="PROSITE" id="PS50122">
    <property type="entry name" value="CHEB"/>
    <property type="match status" value="1"/>
</dbReference>
<dbReference type="InterPro" id="IPR035909">
    <property type="entry name" value="CheB_C"/>
</dbReference>
<name>A0A1I0L3Q2_9BACT</name>
<dbReference type="AlphaFoldDB" id="A0A1I0L3Q2"/>
<evidence type="ECO:0000313" key="6">
    <source>
        <dbReference type="EMBL" id="SEU34084.1"/>
    </source>
</evidence>
<organism evidence="6 7">
    <name type="scientific">Stigmatella erecta</name>
    <dbReference type="NCBI Taxonomy" id="83460"/>
    <lineage>
        <taxon>Bacteria</taxon>
        <taxon>Pseudomonadati</taxon>
        <taxon>Myxococcota</taxon>
        <taxon>Myxococcia</taxon>
        <taxon>Myxococcales</taxon>
        <taxon>Cystobacterineae</taxon>
        <taxon>Archangiaceae</taxon>
        <taxon>Stigmatella</taxon>
    </lineage>
</organism>